<dbReference type="InterPro" id="IPR007349">
    <property type="entry name" value="DUF418"/>
</dbReference>
<feature type="domain" description="DUF418" evidence="2">
    <location>
        <begin position="233"/>
        <end position="395"/>
    </location>
</feature>
<protein>
    <submittedName>
        <fullName evidence="3">Predicted membrane protein</fullName>
    </submittedName>
</protein>
<proteinExistence type="predicted"/>
<organism evidence="3 4">
    <name type="scientific">Sanguibacter keddieii (strain ATCC 51767 / DSM 10542 / NCFB 3025 / ST-74)</name>
    <dbReference type="NCBI Taxonomy" id="446469"/>
    <lineage>
        <taxon>Bacteria</taxon>
        <taxon>Bacillati</taxon>
        <taxon>Actinomycetota</taxon>
        <taxon>Actinomycetes</taxon>
        <taxon>Micrococcales</taxon>
        <taxon>Sanguibacteraceae</taxon>
        <taxon>Sanguibacter</taxon>
    </lineage>
</organism>
<dbReference type="PANTHER" id="PTHR30590:SF2">
    <property type="entry name" value="INNER MEMBRANE PROTEIN"/>
    <property type="match status" value="1"/>
</dbReference>
<dbReference type="RefSeq" id="WP_012866603.1">
    <property type="nucleotide sequence ID" value="NC_013521.1"/>
</dbReference>
<evidence type="ECO:0000256" key="1">
    <source>
        <dbReference type="SAM" id="Phobius"/>
    </source>
</evidence>
<keyword evidence="1" id="KW-0812">Transmembrane</keyword>
<dbReference type="STRING" id="446469.Sked_15990"/>
<name>D1BG23_SANKS</name>
<dbReference type="Pfam" id="PF04235">
    <property type="entry name" value="DUF418"/>
    <property type="match status" value="1"/>
</dbReference>
<evidence type="ECO:0000259" key="2">
    <source>
        <dbReference type="Pfam" id="PF04235"/>
    </source>
</evidence>
<evidence type="ECO:0000313" key="3">
    <source>
        <dbReference type="EMBL" id="ACZ21534.1"/>
    </source>
</evidence>
<dbReference type="Proteomes" id="UP000000322">
    <property type="component" value="Chromosome"/>
</dbReference>
<keyword evidence="4" id="KW-1185">Reference proteome</keyword>
<feature type="transmembrane region" description="Helical" evidence="1">
    <location>
        <begin position="129"/>
        <end position="145"/>
    </location>
</feature>
<feature type="transmembrane region" description="Helical" evidence="1">
    <location>
        <begin position="357"/>
        <end position="377"/>
    </location>
</feature>
<feature type="transmembrane region" description="Helical" evidence="1">
    <location>
        <begin position="330"/>
        <end position="351"/>
    </location>
</feature>
<accession>D1BG23</accession>
<feature type="transmembrane region" description="Helical" evidence="1">
    <location>
        <begin position="248"/>
        <end position="273"/>
    </location>
</feature>
<feature type="transmembrane region" description="Helical" evidence="1">
    <location>
        <begin position="285"/>
        <end position="309"/>
    </location>
</feature>
<keyword evidence="1" id="KW-0472">Membrane</keyword>
<dbReference type="AlphaFoldDB" id="D1BG23"/>
<dbReference type="HOGENOM" id="CLU_039610_1_0_11"/>
<dbReference type="EMBL" id="CP001819">
    <property type="protein sequence ID" value="ACZ21534.1"/>
    <property type="molecule type" value="Genomic_DNA"/>
</dbReference>
<dbReference type="eggNOG" id="COG2311">
    <property type="taxonomic scope" value="Bacteria"/>
</dbReference>
<dbReference type="OrthoDB" id="2388539at2"/>
<keyword evidence="1" id="KW-1133">Transmembrane helix</keyword>
<feature type="transmembrane region" description="Helical" evidence="1">
    <location>
        <begin position="208"/>
        <end position="236"/>
    </location>
</feature>
<sequence>MATTAQPARPPAAGRVLAPDLARGLMLLLIALANVPWHTAGSGSSGRTTYDPDGSLPDRVWQAVATATVDGRSYPLFAFLFGYGIWQLYSRQVRSGTPPREAHRLLRRRHTWMLVFGAVHAALLWGGDILGAYGLVGLLVCWLLLDRRDRTLAVWAGTLGGLLVVAATVTVVAGVLVGAPGGPGDPADLPDPAAAEGYAASVALRSGMWLVVTVGQGVLTLAVPAAVLLGILAARHGVLEHPDAHRRLLLATAATGIPLAWGAGALAVAQAAGALPGIAPWTFDVLVVATGLAGGLGYAAAFALVAAAWQRRGLGRAGDALVAVGRRSMTCYLLQSLLFAPVLAAWGLGLGTGLTDWQVALYAVAVWLVTVAVAVWLDRTGRRGPFERLLRHLAYPRPTLSPETTRDASTTRTG</sequence>
<gene>
    <name evidence="3" type="ordered locus">Sked_15990</name>
</gene>
<feature type="transmembrane region" description="Helical" evidence="1">
    <location>
        <begin position="152"/>
        <end position="179"/>
    </location>
</feature>
<evidence type="ECO:0000313" key="4">
    <source>
        <dbReference type="Proteomes" id="UP000000322"/>
    </source>
</evidence>
<dbReference type="InterPro" id="IPR052529">
    <property type="entry name" value="Bact_Transport_Assoc"/>
</dbReference>
<feature type="transmembrane region" description="Helical" evidence="1">
    <location>
        <begin position="21"/>
        <end position="40"/>
    </location>
</feature>
<reference evidence="3 4" key="1">
    <citation type="journal article" date="2009" name="Stand. Genomic Sci.">
        <title>Complete genome sequence of Sanguibacter keddieii type strain (ST-74).</title>
        <authorList>
            <person name="Ivanova N."/>
            <person name="Sikorski J."/>
            <person name="Sims D."/>
            <person name="Brettin T."/>
            <person name="Detter J.C."/>
            <person name="Han C."/>
            <person name="Lapidus A."/>
            <person name="Copeland A."/>
            <person name="Glavina Del Rio T."/>
            <person name="Nolan M."/>
            <person name="Chen F."/>
            <person name="Lucas S."/>
            <person name="Tice H."/>
            <person name="Cheng J.F."/>
            <person name="Bruce D."/>
            <person name="Goodwin L."/>
            <person name="Pitluck S."/>
            <person name="Pati A."/>
            <person name="Mavromatis K."/>
            <person name="Chen A."/>
            <person name="Palaniappan K."/>
            <person name="D'haeseleer P."/>
            <person name="Chain P."/>
            <person name="Bristow J."/>
            <person name="Eisen J.A."/>
            <person name="Markowitz V."/>
            <person name="Hugenholtz P."/>
            <person name="Goker M."/>
            <person name="Pukall R."/>
            <person name="Klenk H.P."/>
            <person name="Kyrpides N.C."/>
        </authorList>
    </citation>
    <scope>NUCLEOTIDE SEQUENCE [LARGE SCALE GENOMIC DNA]</scope>
    <source>
        <strain evidence="4">ATCC 51767 / DSM 10542 / NCFB 3025 / ST-74</strain>
    </source>
</reference>
<dbReference type="KEGG" id="ske:Sked_15990"/>
<dbReference type="PANTHER" id="PTHR30590">
    <property type="entry name" value="INNER MEMBRANE PROTEIN"/>
    <property type="match status" value="1"/>
</dbReference>